<dbReference type="AlphaFoldDB" id="A0A1B6L5G0"/>
<feature type="compositionally biased region" description="Polar residues" evidence="1">
    <location>
        <begin position="1"/>
        <end position="20"/>
    </location>
</feature>
<name>A0A1B6L5G0_9HEMI</name>
<accession>A0A1B6L5G0</accession>
<protein>
    <submittedName>
        <fullName evidence="2">Uncharacterized protein</fullName>
    </submittedName>
</protein>
<proteinExistence type="predicted"/>
<evidence type="ECO:0000313" key="2">
    <source>
        <dbReference type="EMBL" id="JAT18962.1"/>
    </source>
</evidence>
<organism evidence="2">
    <name type="scientific">Graphocephala atropunctata</name>
    <dbReference type="NCBI Taxonomy" id="36148"/>
    <lineage>
        <taxon>Eukaryota</taxon>
        <taxon>Metazoa</taxon>
        <taxon>Ecdysozoa</taxon>
        <taxon>Arthropoda</taxon>
        <taxon>Hexapoda</taxon>
        <taxon>Insecta</taxon>
        <taxon>Pterygota</taxon>
        <taxon>Neoptera</taxon>
        <taxon>Paraneoptera</taxon>
        <taxon>Hemiptera</taxon>
        <taxon>Auchenorrhyncha</taxon>
        <taxon>Membracoidea</taxon>
        <taxon>Cicadellidae</taxon>
        <taxon>Cicadellinae</taxon>
        <taxon>Cicadellini</taxon>
        <taxon>Graphocephala</taxon>
    </lineage>
</organism>
<feature type="non-terminal residue" evidence="2">
    <location>
        <position position="1"/>
    </location>
</feature>
<evidence type="ECO:0000256" key="1">
    <source>
        <dbReference type="SAM" id="MobiDB-lite"/>
    </source>
</evidence>
<reference evidence="2" key="1">
    <citation type="submission" date="2015-11" db="EMBL/GenBank/DDBJ databases">
        <title>De novo transcriptome assembly of four potential Pierce s Disease insect vectors from Arizona vineyards.</title>
        <authorList>
            <person name="Tassone E.E."/>
        </authorList>
    </citation>
    <scope>NUCLEOTIDE SEQUENCE</scope>
</reference>
<sequence>FTDNDGPSTSHTSVFNVNYQSDSSTPSLSSPPSAVKCYQHLSEYSDSGRVCDGLYDEILQALESSETLYDMDGRRSRDHIQSNFAHAEIRCKNRSNLRKYKSRTMNSVYEKSWNNRWRRSEPGEASKRNHRMSRSCNHLSGHILQNNDYEVAIESLSDFATKIRRLSLENTLVDKPHRNISFSSAVGNSLYQQRKTVDKSRRHSTIPKQQCEECAVTLNHSIYEFV</sequence>
<feature type="compositionally biased region" description="Low complexity" evidence="1">
    <location>
        <begin position="21"/>
        <end position="32"/>
    </location>
</feature>
<gene>
    <name evidence="2" type="ORF">g.5672</name>
</gene>
<feature type="region of interest" description="Disordered" evidence="1">
    <location>
        <begin position="1"/>
        <end position="32"/>
    </location>
</feature>
<dbReference type="EMBL" id="GEBQ01021015">
    <property type="protein sequence ID" value="JAT18962.1"/>
    <property type="molecule type" value="Transcribed_RNA"/>
</dbReference>